<dbReference type="Gene3D" id="3.10.129.10">
    <property type="entry name" value="Hotdog Thioesterase"/>
    <property type="match status" value="1"/>
</dbReference>
<feature type="region of interest" description="Disordered" evidence="1">
    <location>
        <begin position="146"/>
        <end position="167"/>
    </location>
</feature>
<dbReference type="GO" id="GO:0004300">
    <property type="term" value="F:enoyl-CoA hydratase activity"/>
    <property type="evidence" value="ECO:0007669"/>
    <property type="project" value="TreeGrafter"/>
</dbReference>
<dbReference type="PANTHER" id="PTHR13078">
    <property type="entry name" value="PEROXISOMAL MULTIFUNCTIONAL ENZYME TYPE 2-RELATED"/>
    <property type="match status" value="1"/>
</dbReference>
<dbReference type="EMBL" id="CAFBNC010000001">
    <property type="protein sequence ID" value="CAB4920399.1"/>
    <property type="molecule type" value="Genomic_DNA"/>
</dbReference>
<dbReference type="SUPFAM" id="SSF54637">
    <property type="entry name" value="Thioesterase/thiol ester dehydrase-isomerase"/>
    <property type="match status" value="2"/>
</dbReference>
<dbReference type="Pfam" id="PF01575">
    <property type="entry name" value="MaoC_dehydratas"/>
    <property type="match status" value="1"/>
</dbReference>
<gene>
    <name evidence="4" type="ORF">UFOPK1392_00095</name>
    <name evidence="5" type="ORF">UFOPK3733_00039</name>
</gene>
<dbReference type="GO" id="GO:0006635">
    <property type="term" value="P:fatty acid beta-oxidation"/>
    <property type="evidence" value="ECO:0007669"/>
    <property type="project" value="TreeGrafter"/>
</dbReference>
<sequence length="282" mass="29825">MPINHDVVGATGAPVTHSWTSRDSLLYALGVGAGLDELAFTTENSHDITQRTLPTMAAVIGGGIAGAVAAIGEFNFAMLVHGEQSFVQHREIPVEGSLTATGRITGIYDKGSGAVVAFEGDCIDDATGDALLTVGSAIFIRGEGGWGGDRGPSGDRNAAPDRGADHSVTYSTRPDQALIYRLSGDRNPLHSDPWFAALAGFDRPILHGLCTYGFTGRALLHTLCDSDPARFRSMEGRFASPVYPGEDLTVEMWRLGAGECVFQTRGQDGRVVFAGGRHTFAE</sequence>
<organism evidence="4">
    <name type="scientific">freshwater metagenome</name>
    <dbReference type="NCBI Taxonomy" id="449393"/>
    <lineage>
        <taxon>unclassified sequences</taxon>
        <taxon>metagenomes</taxon>
        <taxon>ecological metagenomes</taxon>
    </lineage>
</organism>
<dbReference type="InterPro" id="IPR029069">
    <property type="entry name" value="HotDog_dom_sf"/>
</dbReference>
<feature type="domain" description="Peroxisomal multifunctional enzyme type 2-like N-terminal" evidence="3">
    <location>
        <begin position="18"/>
        <end position="142"/>
    </location>
</feature>
<dbReference type="AlphaFoldDB" id="A0A6J5YD30"/>
<name>A0A6J5YD30_9ZZZZ</name>
<dbReference type="CDD" id="cd03448">
    <property type="entry name" value="HDE_HSD"/>
    <property type="match status" value="1"/>
</dbReference>
<dbReference type="GO" id="GO:0003857">
    <property type="term" value="F:(3S)-3-hydroxyacyl-CoA dehydrogenase (NAD+) activity"/>
    <property type="evidence" value="ECO:0007669"/>
    <property type="project" value="TreeGrafter"/>
</dbReference>
<dbReference type="PANTHER" id="PTHR13078:SF56">
    <property type="entry name" value="PEROXISOMAL MULTIFUNCTIONAL ENZYME TYPE 2"/>
    <property type="match status" value="1"/>
</dbReference>
<feature type="domain" description="MaoC-like" evidence="2">
    <location>
        <begin position="158"/>
        <end position="264"/>
    </location>
</feature>
<evidence type="ECO:0000259" key="2">
    <source>
        <dbReference type="Pfam" id="PF01575"/>
    </source>
</evidence>
<accession>A0A6J5YD30</accession>
<evidence type="ECO:0000259" key="3">
    <source>
        <dbReference type="Pfam" id="PF22622"/>
    </source>
</evidence>
<dbReference type="InterPro" id="IPR054357">
    <property type="entry name" value="MFE-2_N"/>
</dbReference>
<dbReference type="InterPro" id="IPR002539">
    <property type="entry name" value="MaoC-like_dom"/>
</dbReference>
<evidence type="ECO:0000313" key="5">
    <source>
        <dbReference type="EMBL" id="CAB4920399.1"/>
    </source>
</evidence>
<dbReference type="GO" id="GO:0044594">
    <property type="term" value="F:17-beta-hydroxysteroid dehydrogenase (NAD+) activity"/>
    <property type="evidence" value="ECO:0007669"/>
    <property type="project" value="TreeGrafter"/>
</dbReference>
<reference evidence="4" key="1">
    <citation type="submission" date="2020-05" db="EMBL/GenBank/DDBJ databases">
        <authorList>
            <person name="Chiriac C."/>
            <person name="Salcher M."/>
            <person name="Ghai R."/>
            <person name="Kavagutti S V."/>
        </authorList>
    </citation>
    <scope>NUCLEOTIDE SEQUENCE</scope>
</reference>
<evidence type="ECO:0000313" key="4">
    <source>
        <dbReference type="EMBL" id="CAB4322361.1"/>
    </source>
</evidence>
<protein>
    <submittedName>
        <fullName evidence="4">Unannotated protein</fullName>
    </submittedName>
</protein>
<evidence type="ECO:0000256" key="1">
    <source>
        <dbReference type="SAM" id="MobiDB-lite"/>
    </source>
</evidence>
<dbReference type="Pfam" id="PF22622">
    <property type="entry name" value="MFE-2_hydrat-2_N"/>
    <property type="match status" value="1"/>
</dbReference>
<dbReference type="EMBL" id="CAEMXZ010000002">
    <property type="protein sequence ID" value="CAB4322361.1"/>
    <property type="molecule type" value="Genomic_DNA"/>
</dbReference>
<proteinExistence type="predicted"/>